<dbReference type="InterPro" id="IPR002525">
    <property type="entry name" value="Transp_IS110-like_N"/>
</dbReference>
<feature type="domain" description="Transposase IS110-like N-terminal" evidence="2">
    <location>
        <begin position="4"/>
        <end position="156"/>
    </location>
</feature>
<dbReference type="GO" id="GO:0006313">
    <property type="term" value="P:DNA transposition"/>
    <property type="evidence" value="ECO:0007669"/>
    <property type="project" value="InterPro"/>
</dbReference>
<dbReference type="EMBL" id="RBWE01000001">
    <property type="protein sequence ID" value="RKO65808.1"/>
    <property type="molecule type" value="Genomic_DNA"/>
</dbReference>
<sequence>MYFVGIDWSDLHHDVAVLNEKGQELKYFTIPHNRKGMELLKESEHRSRTGKLRLPARNQKRSSGAVSAGSRLSGLPAQNPKIVDYRRKPSGAKSDPIDARLLANIGRSDLAQLKRLKPDAELIAELKMLTRDQDSFIQESTRLTNKLIACLKEYYPVALAFFSKPTLPVALEFLQALSHPGTGKRSYRSGDSSFSEKA</sequence>
<dbReference type="InterPro" id="IPR047650">
    <property type="entry name" value="Transpos_IS110"/>
</dbReference>
<comment type="caution">
    <text evidence="3">The sequence shown here is derived from an EMBL/GenBank/DDBJ whole genome shotgun (WGS) entry which is preliminary data.</text>
</comment>
<organism evidence="3 4">
    <name type="scientific">Desulfofundulus salinus</name>
    <dbReference type="NCBI Taxonomy" id="2419843"/>
    <lineage>
        <taxon>Bacteria</taxon>
        <taxon>Bacillati</taxon>
        <taxon>Bacillota</taxon>
        <taxon>Clostridia</taxon>
        <taxon>Eubacteriales</taxon>
        <taxon>Peptococcaceae</taxon>
        <taxon>Desulfofundulus</taxon>
    </lineage>
</organism>
<feature type="region of interest" description="Disordered" evidence="1">
    <location>
        <begin position="41"/>
        <end position="74"/>
    </location>
</feature>
<dbReference type="GO" id="GO:0003677">
    <property type="term" value="F:DNA binding"/>
    <property type="evidence" value="ECO:0007669"/>
    <property type="project" value="InterPro"/>
</dbReference>
<accession>A0A494WRF8</accession>
<dbReference type="PANTHER" id="PTHR33055">
    <property type="entry name" value="TRANSPOSASE FOR INSERTION SEQUENCE ELEMENT IS1111A"/>
    <property type="match status" value="1"/>
</dbReference>
<dbReference type="RefSeq" id="WP_121450277.1">
    <property type="nucleotide sequence ID" value="NZ_RBWE01000001.1"/>
</dbReference>
<dbReference type="GO" id="GO:0004803">
    <property type="term" value="F:transposase activity"/>
    <property type="evidence" value="ECO:0007669"/>
    <property type="project" value="InterPro"/>
</dbReference>
<dbReference type="Proteomes" id="UP000271256">
    <property type="component" value="Unassembled WGS sequence"/>
</dbReference>
<dbReference type="PANTHER" id="PTHR33055:SF3">
    <property type="entry name" value="PUTATIVE TRANSPOSASE FOR IS117-RELATED"/>
    <property type="match status" value="1"/>
</dbReference>
<proteinExistence type="predicted"/>
<evidence type="ECO:0000313" key="4">
    <source>
        <dbReference type="Proteomes" id="UP000271256"/>
    </source>
</evidence>
<dbReference type="AlphaFoldDB" id="A0A494WRF8"/>
<dbReference type="OrthoDB" id="9811278at2"/>
<keyword evidence="4" id="KW-1185">Reference proteome</keyword>
<evidence type="ECO:0000256" key="1">
    <source>
        <dbReference type="SAM" id="MobiDB-lite"/>
    </source>
</evidence>
<reference evidence="3 4" key="1">
    <citation type="submission" date="2018-10" db="EMBL/GenBank/DDBJ databases">
        <authorList>
            <person name="Grouzdev D.S."/>
            <person name="Krutkina M.S."/>
            <person name="Tourova T.P."/>
            <person name="Nazina T.N."/>
        </authorList>
    </citation>
    <scope>NUCLEOTIDE SEQUENCE [LARGE SCALE GENOMIC DNA]</scope>
    <source>
        <strain evidence="3 4">435</strain>
    </source>
</reference>
<gene>
    <name evidence="3" type="ORF">D7024_01720</name>
</gene>
<dbReference type="Pfam" id="PF01548">
    <property type="entry name" value="DEDD_Tnp_IS110"/>
    <property type="match status" value="1"/>
</dbReference>
<evidence type="ECO:0000313" key="3">
    <source>
        <dbReference type="EMBL" id="RKO65808.1"/>
    </source>
</evidence>
<name>A0A494WRF8_9FIRM</name>
<protein>
    <submittedName>
        <fullName evidence="3">IS110 family transposase</fullName>
    </submittedName>
</protein>
<evidence type="ECO:0000259" key="2">
    <source>
        <dbReference type="Pfam" id="PF01548"/>
    </source>
</evidence>